<dbReference type="EMBL" id="JANJYI010000008">
    <property type="protein sequence ID" value="KAK2637767.1"/>
    <property type="molecule type" value="Genomic_DNA"/>
</dbReference>
<gene>
    <name evidence="2" type="ORF">Ddye_025562</name>
</gene>
<feature type="domain" description="DUF1985" evidence="1">
    <location>
        <begin position="21"/>
        <end position="101"/>
    </location>
</feature>
<accession>A0AAD9TL40</accession>
<dbReference type="Pfam" id="PF09331">
    <property type="entry name" value="DUF1985"/>
    <property type="match status" value="1"/>
</dbReference>
<evidence type="ECO:0000259" key="1">
    <source>
        <dbReference type="Pfam" id="PF09331"/>
    </source>
</evidence>
<dbReference type="Proteomes" id="UP001280121">
    <property type="component" value="Unassembled WGS sequence"/>
</dbReference>
<protein>
    <recommendedName>
        <fullName evidence="1">DUF1985 domain-containing protein</fullName>
    </recommendedName>
</protein>
<dbReference type="PANTHER" id="PTHR48449">
    <property type="entry name" value="DUF1985 DOMAIN-CONTAINING PROTEIN"/>
    <property type="match status" value="1"/>
</dbReference>
<proteinExistence type="predicted"/>
<organism evidence="2 3">
    <name type="scientific">Dipteronia dyeriana</name>
    <dbReference type="NCBI Taxonomy" id="168575"/>
    <lineage>
        <taxon>Eukaryota</taxon>
        <taxon>Viridiplantae</taxon>
        <taxon>Streptophyta</taxon>
        <taxon>Embryophyta</taxon>
        <taxon>Tracheophyta</taxon>
        <taxon>Spermatophyta</taxon>
        <taxon>Magnoliopsida</taxon>
        <taxon>eudicotyledons</taxon>
        <taxon>Gunneridae</taxon>
        <taxon>Pentapetalae</taxon>
        <taxon>rosids</taxon>
        <taxon>malvids</taxon>
        <taxon>Sapindales</taxon>
        <taxon>Sapindaceae</taxon>
        <taxon>Hippocastanoideae</taxon>
        <taxon>Acereae</taxon>
        <taxon>Dipteronia</taxon>
    </lineage>
</organism>
<dbReference type="AlphaFoldDB" id="A0AAD9TL40"/>
<keyword evidence="3" id="KW-1185">Reference proteome</keyword>
<sequence length="148" mass="17189">MFQAFHDDASGDTTKYTAVENGINQRYFPRADEVSLKEIRSVITVAEFKKVYDAVNLYLIYILNWILMGVDERFKIPVWQFRQVEDLDAFDASPWGVHVFAFEVIPDLAKEFGARRVTDLTPRILKWELTKQPRGKKLAKIFKAKACI</sequence>
<comment type="caution">
    <text evidence="2">The sequence shown here is derived from an EMBL/GenBank/DDBJ whole genome shotgun (WGS) entry which is preliminary data.</text>
</comment>
<reference evidence="2" key="1">
    <citation type="journal article" date="2023" name="Plant J.">
        <title>Genome sequences and population genomics provide insights into the demographic history, inbreeding, and mutation load of two 'living fossil' tree species of Dipteronia.</title>
        <authorList>
            <person name="Feng Y."/>
            <person name="Comes H.P."/>
            <person name="Chen J."/>
            <person name="Zhu S."/>
            <person name="Lu R."/>
            <person name="Zhang X."/>
            <person name="Li P."/>
            <person name="Qiu J."/>
            <person name="Olsen K.M."/>
            <person name="Qiu Y."/>
        </authorList>
    </citation>
    <scope>NUCLEOTIDE SEQUENCE</scope>
    <source>
        <strain evidence="2">KIB01</strain>
    </source>
</reference>
<dbReference type="InterPro" id="IPR015410">
    <property type="entry name" value="DUF1985"/>
</dbReference>
<name>A0AAD9TL40_9ROSI</name>
<evidence type="ECO:0000313" key="2">
    <source>
        <dbReference type="EMBL" id="KAK2637767.1"/>
    </source>
</evidence>
<evidence type="ECO:0000313" key="3">
    <source>
        <dbReference type="Proteomes" id="UP001280121"/>
    </source>
</evidence>
<dbReference type="PANTHER" id="PTHR48449:SF1">
    <property type="entry name" value="DUF1985 DOMAIN-CONTAINING PROTEIN"/>
    <property type="match status" value="1"/>
</dbReference>